<comment type="caution">
    <text evidence="1">The sequence shown here is derived from an EMBL/GenBank/DDBJ whole genome shotgun (WGS) entry which is preliminary data.</text>
</comment>
<proteinExistence type="predicted"/>
<dbReference type="RefSeq" id="WP_182631338.1">
    <property type="nucleotide sequence ID" value="NZ_JAALDM010000046.1"/>
</dbReference>
<organism evidence="1 2">
    <name type="scientific">Dietzia aerolata</name>
    <dbReference type="NCBI Taxonomy" id="595984"/>
    <lineage>
        <taxon>Bacteria</taxon>
        <taxon>Bacillati</taxon>
        <taxon>Actinomycetota</taxon>
        <taxon>Actinomycetes</taxon>
        <taxon>Mycobacteriales</taxon>
        <taxon>Dietziaceae</taxon>
        <taxon>Dietzia</taxon>
    </lineage>
</organism>
<keyword evidence="2" id="KW-1185">Reference proteome</keyword>
<reference evidence="1 2" key="1">
    <citation type="submission" date="2024-09" db="EMBL/GenBank/DDBJ databases">
        <authorList>
            <person name="Sun Q."/>
            <person name="Mori K."/>
        </authorList>
    </citation>
    <scope>NUCLEOTIDE SEQUENCE [LARGE SCALE GENOMIC DNA]</scope>
    <source>
        <strain evidence="1 2">CCM 7659</strain>
    </source>
</reference>
<accession>A0ABV5JSN5</accession>
<sequence>MNSSEPLWDIGDGLWHFVDDLQPAGSVGDVIGGFFKIPANFLIFLSNVAWDFGS</sequence>
<protein>
    <submittedName>
        <fullName evidence="1">Uncharacterized protein</fullName>
    </submittedName>
</protein>
<dbReference type="Proteomes" id="UP001589700">
    <property type="component" value="Unassembled WGS sequence"/>
</dbReference>
<name>A0ABV5JSN5_9ACTN</name>
<gene>
    <name evidence="1" type="ORF">ACFFVD_13160</name>
</gene>
<evidence type="ECO:0000313" key="2">
    <source>
        <dbReference type="Proteomes" id="UP001589700"/>
    </source>
</evidence>
<dbReference type="EMBL" id="JBHMDY010000008">
    <property type="protein sequence ID" value="MFB9260753.1"/>
    <property type="molecule type" value="Genomic_DNA"/>
</dbReference>
<evidence type="ECO:0000313" key="1">
    <source>
        <dbReference type="EMBL" id="MFB9260753.1"/>
    </source>
</evidence>